<keyword evidence="3" id="KW-1185">Reference proteome</keyword>
<evidence type="ECO:0000313" key="2">
    <source>
        <dbReference type="EMBL" id="GIJ12909.1"/>
    </source>
</evidence>
<evidence type="ECO:0000256" key="1">
    <source>
        <dbReference type="SAM" id="MobiDB-lite"/>
    </source>
</evidence>
<feature type="region of interest" description="Disordered" evidence="1">
    <location>
        <begin position="34"/>
        <end position="61"/>
    </location>
</feature>
<name>A0ABQ4I4T9_9ACTN</name>
<reference evidence="2 3" key="1">
    <citation type="submission" date="2021-01" db="EMBL/GenBank/DDBJ databases">
        <title>Whole genome shotgun sequence of Verrucosispora andamanensis NBRC 109075.</title>
        <authorList>
            <person name="Komaki H."/>
            <person name="Tamura T."/>
        </authorList>
    </citation>
    <scope>NUCLEOTIDE SEQUENCE [LARGE SCALE GENOMIC DNA]</scope>
    <source>
        <strain evidence="2 3">NBRC 109075</strain>
    </source>
</reference>
<proteinExistence type="predicted"/>
<dbReference type="Proteomes" id="UP000647017">
    <property type="component" value="Unassembled WGS sequence"/>
</dbReference>
<comment type="caution">
    <text evidence="2">The sequence shown here is derived from an EMBL/GenBank/DDBJ whole genome shotgun (WGS) entry which is preliminary data.</text>
</comment>
<organism evidence="2 3">
    <name type="scientific">Micromonospora andamanensis</name>
    <dbReference type="NCBI Taxonomy" id="1287068"/>
    <lineage>
        <taxon>Bacteria</taxon>
        <taxon>Bacillati</taxon>
        <taxon>Actinomycetota</taxon>
        <taxon>Actinomycetes</taxon>
        <taxon>Micromonosporales</taxon>
        <taxon>Micromonosporaceae</taxon>
        <taxon>Micromonospora</taxon>
    </lineage>
</organism>
<gene>
    <name evidence="2" type="ORF">Van01_61230</name>
</gene>
<protein>
    <submittedName>
        <fullName evidence="2">Uncharacterized protein</fullName>
    </submittedName>
</protein>
<accession>A0ABQ4I4T9</accession>
<dbReference type="EMBL" id="BOOZ01000067">
    <property type="protein sequence ID" value="GIJ12909.1"/>
    <property type="molecule type" value="Genomic_DNA"/>
</dbReference>
<sequence>MLAPMTPTIELERLVRTSDLHGLARRMQQAVLAAGARPAHDDVHEGVREKQNCADRERRSP</sequence>
<evidence type="ECO:0000313" key="3">
    <source>
        <dbReference type="Proteomes" id="UP000647017"/>
    </source>
</evidence>
<feature type="compositionally biased region" description="Basic and acidic residues" evidence="1">
    <location>
        <begin position="38"/>
        <end position="61"/>
    </location>
</feature>